<accession>A0A5C6DB92</accession>
<dbReference type="AlphaFoldDB" id="A0A5C6DB92"/>
<comment type="caution">
    <text evidence="1">The sequence shown here is derived from an EMBL/GenBank/DDBJ whole genome shotgun (WGS) entry which is preliminary data.</text>
</comment>
<protein>
    <recommendedName>
        <fullName evidence="3">WD domain, G-beta repeat</fullName>
    </recommendedName>
</protein>
<dbReference type="Proteomes" id="UP000319143">
    <property type="component" value="Unassembled WGS sequence"/>
</dbReference>
<sequence>MITSIPGPVTALGCSEESRFFLAGFLDGQIQVYDAATAKWVDELDTQHRERAIEITGPFYSDLIFTDPTCDTFLVAARRLSPHQNQMTFLTYQPNARNAQQSMVSILPAGTYFSGYPFDWNLQSPVEFLFANKQNRQGFPPFRLRLSRTHGGVPHAHRPRSGRRTSVCPLRSLQDRRGATIVRGHRWRSAHGYPLRALTGSDPMLIPSTARWSLVALTKHLFNLFDVVECFFGRSDEGPRDATATIALAK</sequence>
<evidence type="ECO:0008006" key="3">
    <source>
        <dbReference type="Google" id="ProtNLM"/>
    </source>
</evidence>
<dbReference type="EMBL" id="SJPV01000008">
    <property type="protein sequence ID" value="TWU34443.1"/>
    <property type="molecule type" value="Genomic_DNA"/>
</dbReference>
<reference evidence="1 2" key="1">
    <citation type="submission" date="2019-02" db="EMBL/GenBank/DDBJ databases">
        <title>Deep-cultivation of Planctomycetes and their phenomic and genomic characterization uncovers novel biology.</title>
        <authorList>
            <person name="Wiegand S."/>
            <person name="Jogler M."/>
            <person name="Boedeker C."/>
            <person name="Pinto D."/>
            <person name="Vollmers J."/>
            <person name="Rivas-Marin E."/>
            <person name="Kohn T."/>
            <person name="Peeters S.H."/>
            <person name="Heuer A."/>
            <person name="Rast P."/>
            <person name="Oberbeckmann S."/>
            <person name="Bunk B."/>
            <person name="Jeske O."/>
            <person name="Meyerdierks A."/>
            <person name="Storesund J.E."/>
            <person name="Kallscheuer N."/>
            <person name="Luecker S."/>
            <person name="Lage O.M."/>
            <person name="Pohl T."/>
            <person name="Merkel B.J."/>
            <person name="Hornburger P."/>
            <person name="Mueller R.-W."/>
            <person name="Bruemmer F."/>
            <person name="Labrenz M."/>
            <person name="Spormann A.M."/>
            <person name="Op Den Camp H."/>
            <person name="Overmann J."/>
            <person name="Amann R."/>
            <person name="Jetten M.S.M."/>
            <person name="Mascher T."/>
            <person name="Medema M.H."/>
            <person name="Devos D.P."/>
            <person name="Kaster A.-K."/>
            <person name="Ovreas L."/>
            <person name="Rohde M."/>
            <person name="Galperin M.Y."/>
            <person name="Jogler C."/>
        </authorList>
    </citation>
    <scope>NUCLEOTIDE SEQUENCE [LARGE SCALE GENOMIC DNA]</scope>
    <source>
        <strain evidence="1 2">Poly41</strain>
    </source>
</reference>
<dbReference type="SUPFAM" id="SSF50978">
    <property type="entry name" value="WD40 repeat-like"/>
    <property type="match status" value="1"/>
</dbReference>
<dbReference type="InterPro" id="IPR036322">
    <property type="entry name" value="WD40_repeat_dom_sf"/>
</dbReference>
<proteinExistence type="predicted"/>
<organism evidence="1 2">
    <name type="scientific">Novipirellula artificiosorum</name>
    <dbReference type="NCBI Taxonomy" id="2528016"/>
    <lineage>
        <taxon>Bacteria</taxon>
        <taxon>Pseudomonadati</taxon>
        <taxon>Planctomycetota</taxon>
        <taxon>Planctomycetia</taxon>
        <taxon>Pirellulales</taxon>
        <taxon>Pirellulaceae</taxon>
        <taxon>Novipirellula</taxon>
    </lineage>
</organism>
<keyword evidence="2" id="KW-1185">Reference proteome</keyword>
<name>A0A5C6DB92_9BACT</name>
<evidence type="ECO:0000313" key="2">
    <source>
        <dbReference type="Proteomes" id="UP000319143"/>
    </source>
</evidence>
<evidence type="ECO:0000313" key="1">
    <source>
        <dbReference type="EMBL" id="TWU34443.1"/>
    </source>
</evidence>
<gene>
    <name evidence="1" type="ORF">Poly41_45910</name>
</gene>